<evidence type="ECO:0000256" key="9">
    <source>
        <dbReference type="ARBA" id="ARBA00023237"/>
    </source>
</evidence>
<keyword evidence="16" id="KW-0675">Receptor</keyword>
<keyword evidence="4 10" id="KW-0812">Transmembrane</keyword>
<dbReference type="Gene3D" id="2.170.130.10">
    <property type="entry name" value="TonB-dependent receptor, plug domain"/>
    <property type="match status" value="1"/>
</dbReference>
<dbReference type="GO" id="GO:0015344">
    <property type="term" value="F:siderophore uptake transmembrane transporter activity"/>
    <property type="evidence" value="ECO:0007669"/>
    <property type="project" value="TreeGrafter"/>
</dbReference>
<dbReference type="RefSeq" id="WP_084729290.1">
    <property type="nucleotide sequence ID" value="NZ_BMLR01000013.1"/>
</dbReference>
<keyword evidence="7 12" id="KW-0798">TonB box</keyword>
<keyword evidence="8 10" id="KW-0472">Membrane</keyword>
<feature type="domain" description="TonB-dependent receptor-like beta-barrel" evidence="14">
    <location>
        <begin position="267"/>
        <end position="655"/>
    </location>
</feature>
<evidence type="ECO:0000256" key="2">
    <source>
        <dbReference type="ARBA" id="ARBA00022448"/>
    </source>
</evidence>
<dbReference type="PROSITE" id="PS52016">
    <property type="entry name" value="TONB_DEPENDENT_REC_3"/>
    <property type="match status" value="1"/>
</dbReference>
<keyword evidence="5 13" id="KW-0732">Signal</keyword>
<dbReference type="Gene3D" id="2.40.170.20">
    <property type="entry name" value="TonB-dependent receptor, beta-barrel domain"/>
    <property type="match status" value="1"/>
</dbReference>
<dbReference type="InterPro" id="IPR000531">
    <property type="entry name" value="Beta-barrel_TonB"/>
</dbReference>
<keyword evidence="3 10" id="KW-1134">Transmembrane beta strand</keyword>
<keyword evidence="9 10" id="KW-0998">Cell outer membrane</keyword>
<sequence length="682" mass="74183">MKNRLRPHLKMTTGVGAIAAATALATSAAAQDAADETVDLGTITITAGGFTQNVTNAPASVTVVTGEELKKANITNLSDALREVQGVVTTGVANEKDIKIRGLPGEYTLILVDGKRQGTRESRTNGSAGFEQSFIPPAAAIERIEVVRGPMSSLYGSDAMGGVINIITKPVASEWGGSVTAETRIPEHDDDGGLNQLSFYLNGPVIEDKLGLQIWGRRLVSDESGILDGPRERRDLDLTGRLIWTPVQDHEFALEYGKTTIESRATPGESLALTDDPYRRDNTREDLALSYSGQWGNVTTELSFQREVGERTSYEWMNNTLVESLRSPEITNYVTDGKVTAPFTFYGDHTFVGGFQHIRAELKDQNPGLGDGIDYTYTSEEWAVFAEDEWWISPDFAVTAGLRYTESDAFGGEVTPRLYAVWNASPALTIKGGVSTGYRTPSIRQTVPGYYYTTQRGAGVIVSNANLKPESSTSYELSALWQSGPVELGATAFRTEFTDKIENRNTGQPVVVNGTTYNRWEYYNVQDATIQGLEMTVRADLSDSVSLRGSYTYTDSSQDSGTYKGLPLSRTPEHAASLRLDWQTPIAGLDTWGAVTYHGDEVNSGARIGTNGTPYAYDASGNAIAYKYDGYTTFDLGVSYEITEAATLNAAIYNVTDTSVTDSDNNTYQPGRTLWVGLTTSF</sequence>
<name>A0A1M7HTL9_9RHOB</name>
<dbReference type="AlphaFoldDB" id="A0A1M7HTL9"/>
<dbReference type="SUPFAM" id="SSF56935">
    <property type="entry name" value="Porins"/>
    <property type="match status" value="1"/>
</dbReference>
<reference evidence="16 17" key="1">
    <citation type="submission" date="2016-11" db="EMBL/GenBank/DDBJ databases">
        <authorList>
            <person name="Jaros S."/>
            <person name="Januszkiewicz K."/>
            <person name="Wedrychowicz H."/>
        </authorList>
    </citation>
    <scope>NUCLEOTIDE SEQUENCE [LARGE SCALE GENOMIC DNA]</scope>
    <source>
        <strain evidence="16 17">DSM 29589</strain>
    </source>
</reference>
<dbReference type="Pfam" id="PF00593">
    <property type="entry name" value="TonB_dep_Rec_b-barrel"/>
    <property type="match status" value="1"/>
</dbReference>
<evidence type="ECO:0000259" key="14">
    <source>
        <dbReference type="Pfam" id="PF00593"/>
    </source>
</evidence>
<protein>
    <submittedName>
        <fullName evidence="16">Outer membrane receptor for ferrienterochelin and colicins</fullName>
    </submittedName>
</protein>
<comment type="subcellular location">
    <subcellularLocation>
        <location evidence="1 10">Cell outer membrane</location>
        <topology evidence="1 10">Multi-pass membrane protein</topology>
    </subcellularLocation>
</comment>
<dbReference type="InterPro" id="IPR037066">
    <property type="entry name" value="Plug_dom_sf"/>
</dbReference>
<evidence type="ECO:0000256" key="13">
    <source>
        <dbReference type="SAM" id="SignalP"/>
    </source>
</evidence>
<dbReference type="STRING" id="337701.SAMN05444398_11393"/>
<dbReference type="GO" id="GO:0044718">
    <property type="term" value="P:siderophore transmembrane transport"/>
    <property type="evidence" value="ECO:0007669"/>
    <property type="project" value="TreeGrafter"/>
</dbReference>
<feature type="domain" description="TonB-dependent receptor plug" evidence="15">
    <location>
        <begin position="55"/>
        <end position="163"/>
    </location>
</feature>
<dbReference type="InterPro" id="IPR012910">
    <property type="entry name" value="Plug_dom"/>
</dbReference>
<evidence type="ECO:0000256" key="7">
    <source>
        <dbReference type="ARBA" id="ARBA00023077"/>
    </source>
</evidence>
<dbReference type="PANTHER" id="PTHR30069:SF53">
    <property type="entry name" value="COLICIN I RECEPTOR-RELATED"/>
    <property type="match status" value="1"/>
</dbReference>
<dbReference type="PANTHER" id="PTHR30069">
    <property type="entry name" value="TONB-DEPENDENT OUTER MEMBRANE RECEPTOR"/>
    <property type="match status" value="1"/>
</dbReference>
<dbReference type="CDD" id="cd01347">
    <property type="entry name" value="ligand_gated_channel"/>
    <property type="match status" value="1"/>
</dbReference>
<dbReference type="PROSITE" id="PS01156">
    <property type="entry name" value="TONB_DEPENDENT_REC_2"/>
    <property type="match status" value="1"/>
</dbReference>
<evidence type="ECO:0000313" key="17">
    <source>
        <dbReference type="Proteomes" id="UP000183974"/>
    </source>
</evidence>
<organism evidence="16 17">
    <name type="scientific">Roseovarius pacificus</name>
    <dbReference type="NCBI Taxonomy" id="337701"/>
    <lineage>
        <taxon>Bacteria</taxon>
        <taxon>Pseudomonadati</taxon>
        <taxon>Pseudomonadota</taxon>
        <taxon>Alphaproteobacteria</taxon>
        <taxon>Rhodobacterales</taxon>
        <taxon>Roseobacteraceae</taxon>
        <taxon>Roseovarius</taxon>
    </lineage>
</organism>
<dbReference type="GO" id="GO:0009279">
    <property type="term" value="C:cell outer membrane"/>
    <property type="evidence" value="ECO:0007669"/>
    <property type="project" value="UniProtKB-SubCell"/>
</dbReference>
<feature type="short sequence motif" description="TonB C-terminal box" evidence="11">
    <location>
        <begin position="665"/>
        <end position="682"/>
    </location>
</feature>
<keyword evidence="6" id="KW-0406">Ion transport</keyword>
<evidence type="ECO:0000256" key="12">
    <source>
        <dbReference type="RuleBase" id="RU003357"/>
    </source>
</evidence>
<evidence type="ECO:0000256" key="5">
    <source>
        <dbReference type="ARBA" id="ARBA00022729"/>
    </source>
</evidence>
<evidence type="ECO:0000313" key="16">
    <source>
        <dbReference type="EMBL" id="SHM31683.1"/>
    </source>
</evidence>
<feature type="signal peptide" evidence="13">
    <location>
        <begin position="1"/>
        <end position="30"/>
    </location>
</feature>
<dbReference type="Pfam" id="PF07715">
    <property type="entry name" value="Plug"/>
    <property type="match status" value="1"/>
</dbReference>
<evidence type="ECO:0000256" key="10">
    <source>
        <dbReference type="PROSITE-ProRule" id="PRU01360"/>
    </source>
</evidence>
<evidence type="ECO:0000256" key="11">
    <source>
        <dbReference type="PROSITE-ProRule" id="PRU10144"/>
    </source>
</evidence>
<keyword evidence="2 10" id="KW-0813">Transport</keyword>
<comment type="similarity">
    <text evidence="10 12">Belongs to the TonB-dependent receptor family.</text>
</comment>
<evidence type="ECO:0000256" key="4">
    <source>
        <dbReference type="ARBA" id="ARBA00022692"/>
    </source>
</evidence>
<accession>A0A1M7HTL9</accession>
<evidence type="ECO:0000256" key="8">
    <source>
        <dbReference type="ARBA" id="ARBA00023136"/>
    </source>
</evidence>
<dbReference type="InterPro" id="IPR036942">
    <property type="entry name" value="Beta-barrel_TonB_sf"/>
</dbReference>
<dbReference type="EMBL" id="FRBR01000013">
    <property type="protein sequence ID" value="SHM31683.1"/>
    <property type="molecule type" value="Genomic_DNA"/>
</dbReference>
<dbReference type="Proteomes" id="UP000183974">
    <property type="component" value="Unassembled WGS sequence"/>
</dbReference>
<evidence type="ECO:0000259" key="15">
    <source>
        <dbReference type="Pfam" id="PF07715"/>
    </source>
</evidence>
<dbReference type="OrthoDB" id="9796221at2"/>
<dbReference type="InterPro" id="IPR039426">
    <property type="entry name" value="TonB-dep_rcpt-like"/>
</dbReference>
<evidence type="ECO:0000256" key="6">
    <source>
        <dbReference type="ARBA" id="ARBA00023065"/>
    </source>
</evidence>
<dbReference type="InterPro" id="IPR010917">
    <property type="entry name" value="TonB_rcpt_CS"/>
</dbReference>
<gene>
    <name evidence="16" type="ORF">SAMN05444398_11393</name>
</gene>
<proteinExistence type="inferred from homology"/>
<keyword evidence="17" id="KW-1185">Reference proteome</keyword>
<feature type="chain" id="PRO_5012025725" evidence="13">
    <location>
        <begin position="31"/>
        <end position="682"/>
    </location>
</feature>
<evidence type="ECO:0000256" key="1">
    <source>
        <dbReference type="ARBA" id="ARBA00004571"/>
    </source>
</evidence>
<evidence type="ECO:0000256" key="3">
    <source>
        <dbReference type="ARBA" id="ARBA00022452"/>
    </source>
</evidence>